<evidence type="ECO:0000256" key="8">
    <source>
        <dbReference type="PIRSR" id="PIRSR601461-1"/>
    </source>
</evidence>
<dbReference type="GO" id="GO:0004190">
    <property type="term" value="F:aspartic-type endopeptidase activity"/>
    <property type="evidence" value="ECO:0007669"/>
    <property type="project" value="UniProtKB-KW"/>
</dbReference>
<evidence type="ECO:0000256" key="12">
    <source>
        <dbReference type="SAM" id="SignalP"/>
    </source>
</evidence>
<evidence type="ECO:0000256" key="1">
    <source>
        <dbReference type="ARBA" id="ARBA00007447"/>
    </source>
</evidence>
<comment type="similarity">
    <text evidence="1 10">Belongs to the peptidase A1 family.</text>
</comment>
<dbReference type="AlphaFoldDB" id="A0A8K0J4U7"/>
<proteinExistence type="inferred from homology"/>
<dbReference type="PROSITE" id="PS00141">
    <property type="entry name" value="ASP_PROTEASE"/>
    <property type="match status" value="1"/>
</dbReference>
<sequence>MRSLSGLVIASTLFQIAHSLSLPPQQHLPQRKQEQVREHQHHQRDAQPRVVGLPLYRSEVRNPMAHDKNRMRKRSGTVLQVLDNMQTLYFFNATVGTPAQPVRLHLDTGSSDMWLNTPSSELCTHHFHSCSESGTYSANSSITYQYVANYFNISYSDGTGSAGDFATDVLRFSGQTISDFQFGIGYRSTSPENILGVGYPIWESQAKPAALRRNTYPNLPAKLYADGLISSRTFSIWLNDVNAAAGSILFGGIDTQKFEGNLVTVPVEKVGDTYTQFYITLTELVIGYKEVATELALAVLVDTGTSRTYLPASITSEIYRHLDVAYQEEQGAAIVPCSLRDKKVTMSFRFSSPASITVPVSDMVIDLVDSSGTPYTMEDGTQACSFGILPAEDQMSILGDTFLRSAYVLFDMDRNEISLANARYNVTDSHIVEVNTGLGNAVPFATRASNPVKATAGLFPGTPSDAAPQSESDASALVYQAWLRPGFVALLAFGLTTSLLV</sequence>
<feature type="signal peptide" evidence="12">
    <location>
        <begin position="1"/>
        <end position="19"/>
    </location>
</feature>
<dbReference type="Pfam" id="PF00026">
    <property type="entry name" value="Asp"/>
    <property type="match status" value="1"/>
</dbReference>
<feature type="domain" description="Peptidase A1" evidence="13">
    <location>
        <begin position="89"/>
        <end position="420"/>
    </location>
</feature>
<dbReference type="PROSITE" id="PS51767">
    <property type="entry name" value="PEPTIDASE_A1"/>
    <property type="match status" value="1"/>
</dbReference>
<organism evidence="14 15">
    <name type="scientific">Claviceps africana</name>
    <dbReference type="NCBI Taxonomy" id="83212"/>
    <lineage>
        <taxon>Eukaryota</taxon>
        <taxon>Fungi</taxon>
        <taxon>Dikarya</taxon>
        <taxon>Ascomycota</taxon>
        <taxon>Pezizomycotina</taxon>
        <taxon>Sordariomycetes</taxon>
        <taxon>Hypocreomycetidae</taxon>
        <taxon>Hypocreales</taxon>
        <taxon>Clavicipitaceae</taxon>
        <taxon>Claviceps</taxon>
    </lineage>
</organism>
<accession>A0A8K0J4U7</accession>
<dbReference type="Gene3D" id="2.40.70.10">
    <property type="entry name" value="Acid Proteases"/>
    <property type="match status" value="2"/>
</dbReference>
<dbReference type="InterPro" id="IPR033121">
    <property type="entry name" value="PEPTIDASE_A1"/>
</dbReference>
<comment type="caution">
    <text evidence="14">The sequence shown here is derived from an EMBL/GenBank/DDBJ whole genome shotgun (WGS) entry which is preliminary data.</text>
</comment>
<evidence type="ECO:0000256" key="4">
    <source>
        <dbReference type="ARBA" id="ARBA00022750"/>
    </source>
</evidence>
<keyword evidence="3 12" id="KW-0732">Signal</keyword>
<dbReference type="InterPro" id="IPR021109">
    <property type="entry name" value="Peptidase_aspartic_dom_sf"/>
</dbReference>
<evidence type="ECO:0000256" key="2">
    <source>
        <dbReference type="ARBA" id="ARBA00022670"/>
    </source>
</evidence>
<feature type="region of interest" description="Disordered" evidence="11">
    <location>
        <begin position="24"/>
        <end position="46"/>
    </location>
</feature>
<evidence type="ECO:0000256" key="9">
    <source>
        <dbReference type="PIRSR" id="PIRSR601461-2"/>
    </source>
</evidence>
<dbReference type="InterPro" id="IPR033876">
    <property type="entry name" value="SAP-like"/>
</dbReference>
<feature type="active site" evidence="8">
    <location>
        <position position="107"/>
    </location>
</feature>
<evidence type="ECO:0000256" key="11">
    <source>
        <dbReference type="SAM" id="MobiDB-lite"/>
    </source>
</evidence>
<keyword evidence="4 10" id="KW-0064">Aspartyl protease</keyword>
<dbReference type="PANTHER" id="PTHR47966">
    <property type="entry name" value="BETA-SITE APP-CLEAVING ENZYME, ISOFORM A-RELATED"/>
    <property type="match status" value="1"/>
</dbReference>
<feature type="disulfide bond" evidence="9">
    <location>
        <begin position="337"/>
        <end position="384"/>
    </location>
</feature>
<dbReference type="FunFam" id="2.40.70.10:FF:000011">
    <property type="entry name" value="Aspartic protease"/>
    <property type="match status" value="1"/>
</dbReference>
<gene>
    <name evidence="14" type="ORF">E4U42_004657</name>
</gene>
<dbReference type="OrthoDB" id="771136at2759"/>
<feature type="compositionally biased region" description="Basic and acidic residues" evidence="11">
    <location>
        <begin position="31"/>
        <end position="46"/>
    </location>
</feature>
<keyword evidence="15" id="KW-1185">Reference proteome</keyword>
<protein>
    <recommendedName>
        <fullName evidence="7">Probable aspartic-type endopeptidase OPSB</fullName>
    </recommendedName>
    <alternativeName>
        <fullName evidence="6">Probable aspartic-type endopeptidase opsB</fullName>
    </alternativeName>
</protein>
<dbReference type="CDD" id="cd05474">
    <property type="entry name" value="SAP_like"/>
    <property type="match status" value="1"/>
</dbReference>
<keyword evidence="9" id="KW-1015">Disulfide bond</keyword>
<evidence type="ECO:0000256" key="7">
    <source>
        <dbReference type="ARBA" id="ARBA00068059"/>
    </source>
</evidence>
<dbReference type="PRINTS" id="PR00792">
    <property type="entry name" value="PEPSIN"/>
</dbReference>
<dbReference type="SUPFAM" id="SSF50630">
    <property type="entry name" value="Acid proteases"/>
    <property type="match status" value="1"/>
</dbReference>
<keyword evidence="5 10" id="KW-0378">Hydrolase</keyword>
<evidence type="ECO:0000256" key="6">
    <source>
        <dbReference type="ARBA" id="ARBA00067536"/>
    </source>
</evidence>
<dbReference type="InterPro" id="IPR001969">
    <property type="entry name" value="Aspartic_peptidase_AS"/>
</dbReference>
<evidence type="ECO:0000256" key="5">
    <source>
        <dbReference type="ARBA" id="ARBA00022801"/>
    </source>
</evidence>
<dbReference type="InterPro" id="IPR001461">
    <property type="entry name" value="Aspartic_peptidase_A1"/>
</dbReference>
<evidence type="ECO:0000259" key="13">
    <source>
        <dbReference type="PROSITE" id="PS51767"/>
    </source>
</evidence>
<dbReference type="EMBL" id="SRPY01000418">
    <property type="protein sequence ID" value="KAG5924365.1"/>
    <property type="molecule type" value="Genomic_DNA"/>
</dbReference>
<dbReference type="GO" id="GO:0006508">
    <property type="term" value="P:proteolysis"/>
    <property type="evidence" value="ECO:0007669"/>
    <property type="project" value="UniProtKB-KW"/>
</dbReference>
<feature type="active site" evidence="8">
    <location>
        <position position="302"/>
    </location>
</feature>
<dbReference type="Proteomes" id="UP000811619">
    <property type="component" value="Unassembled WGS sequence"/>
</dbReference>
<evidence type="ECO:0000313" key="15">
    <source>
        <dbReference type="Proteomes" id="UP000811619"/>
    </source>
</evidence>
<dbReference type="PANTHER" id="PTHR47966:SF65">
    <property type="entry name" value="ASPARTIC-TYPE ENDOPEPTIDASE"/>
    <property type="match status" value="1"/>
</dbReference>
<feature type="chain" id="PRO_5035450988" description="Probable aspartic-type endopeptidase OPSB" evidence="12">
    <location>
        <begin position="20"/>
        <end position="501"/>
    </location>
</feature>
<evidence type="ECO:0000256" key="3">
    <source>
        <dbReference type="ARBA" id="ARBA00022729"/>
    </source>
</evidence>
<evidence type="ECO:0000256" key="10">
    <source>
        <dbReference type="RuleBase" id="RU000454"/>
    </source>
</evidence>
<evidence type="ECO:0000313" key="14">
    <source>
        <dbReference type="EMBL" id="KAG5924365.1"/>
    </source>
</evidence>
<keyword evidence="2 10" id="KW-0645">Protease</keyword>
<name>A0A8K0J4U7_9HYPO</name>
<reference evidence="14" key="1">
    <citation type="journal article" date="2020" name="bioRxiv">
        <title>Whole genome comparisons of ergot fungi reveals the divergence and evolution of species within the genus Claviceps are the result of varying mechanisms driving genome evolution and host range expansion.</title>
        <authorList>
            <person name="Wyka S.A."/>
            <person name="Mondo S.J."/>
            <person name="Liu M."/>
            <person name="Dettman J."/>
            <person name="Nalam V."/>
            <person name="Broders K.D."/>
        </authorList>
    </citation>
    <scope>NUCLEOTIDE SEQUENCE</scope>
    <source>
        <strain evidence="14">CCC 489</strain>
    </source>
</reference>